<sequence length="239" mass="25236">MGQLEVSCFAQGSQNVLYALSFGYDLSVKTGNNSVAILLQSNASPSGPNNLTWQVVSTIHQGELFSFLDNLNLQCSVDPNGSFLAWSYNTYALGAPAGASPRPGGFRYDPTLSTSSTTTTGNGGWANVDTPLNYTWTSSSAGGDLFYLNNGNNYDFYHAYIPGAVGASFDIGVLDKTVTPNLMVNSATKWSVLSTIAGVNGMKTSATKMFVWGSAGNSSSLFGSLSEYILSTPLAYICP</sequence>
<organism evidence="1 2">
    <name type="scientific">Entomortierella parvispora</name>
    <dbReference type="NCBI Taxonomy" id="205924"/>
    <lineage>
        <taxon>Eukaryota</taxon>
        <taxon>Fungi</taxon>
        <taxon>Fungi incertae sedis</taxon>
        <taxon>Mucoromycota</taxon>
        <taxon>Mortierellomycotina</taxon>
        <taxon>Mortierellomycetes</taxon>
        <taxon>Mortierellales</taxon>
        <taxon>Mortierellaceae</taxon>
        <taxon>Entomortierella</taxon>
    </lineage>
</organism>
<proteinExistence type="predicted"/>
<protein>
    <submittedName>
        <fullName evidence="1">Uncharacterized protein</fullName>
    </submittedName>
</protein>
<evidence type="ECO:0000313" key="1">
    <source>
        <dbReference type="EMBL" id="GJJ77522.1"/>
    </source>
</evidence>
<reference evidence="1" key="1">
    <citation type="submission" date="2021-11" db="EMBL/GenBank/DDBJ databases">
        <authorList>
            <person name="Herlambang A."/>
            <person name="Guo Y."/>
            <person name="Takashima Y."/>
            <person name="Nishizawa T."/>
        </authorList>
    </citation>
    <scope>NUCLEOTIDE SEQUENCE</scope>
    <source>
        <strain evidence="1">E1425</strain>
    </source>
</reference>
<dbReference type="OrthoDB" id="2423451at2759"/>
<dbReference type="AlphaFoldDB" id="A0A9P3HJP2"/>
<name>A0A9P3HJP2_9FUNG</name>
<accession>A0A9P3HJP2</accession>
<dbReference type="EMBL" id="BQFW01000013">
    <property type="protein sequence ID" value="GJJ77522.1"/>
    <property type="molecule type" value="Genomic_DNA"/>
</dbReference>
<dbReference type="Proteomes" id="UP000827284">
    <property type="component" value="Unassembled WGS sequence"/>
</dbReference>
<reference evidence="1" key="2">
    <citation type="journal article" date="2022" name="Microbiol. Resour. Announc.">
        <title>Whole-Genome Sequence of Entomortierella parvispora E1425, a Mucoromycotan Fungus Associated with Burkholderiaceae-Related Endosymbiotic Bacteria.</title>
        <authorList>
            <person name="Herlambang A."/>
            <person name="Guo Y."/>
            <person name="Takashima Y."/>
            <person name="Narisawa K."/>
            <person name="Ohta H."/>
            <person name="Nishizawa T."/>
        </authorList>
    </citation>
    <scope>NUCLEOTIDE SEQUENCE</scope>
    <source>
        <strain evidence="1">E1425</strain>
    </source>
</reference>
<gene>
    <name evidence="1" type="ORF">EMPS_09881</name>
</gene>
<comment type="caution">
    <text evidence="1">The sequence shown here is derived from an EMBL/GenBank/DDBJ whole genome shotgun (WGS) entry which is preliminary data.</text>
</comment>
<evidence type="ECO:0000313" key="2">
    <source>
        <dbReference type="Proteomes" id="UP000827284"/>
    </source>
</evidence>
<keyword evidence="2" id="KW-1185">Reference proteome</keyword>